<sequence length="112" mass="13147">MYVLEDEENKYICPIEKTLDIIGGKWKPIILWALVKDEVLRYGELKRATTGITDKMLSQQLKSLEEDDLIFRRQYDEIPPRVEYGLTKKGKTLIPLLEEMCNWGNNILSMKK</sequence>
<evidence type="ECO:0000256" key="1">
    <source>
        <dbReference type="ARBA" id="ARBA00023015"/>
    </source>
</evidence>
<name>A0ABS4KEZ2_9FIRM</name>
<gene>
    <name evidence="5" type="ORF">J2Z71_001502</name>
</gene>
<feature type="domain" description="HTH hxlR-type" evidence="4">
    <location>
        <begin position="13"/>
        <end position="112"/>
    </location>
</feature>
<protein>
    <submittedName>
        <fullName evidence="5">DNA-binding HxlR family transcriptional regulator</fullName>
    </submittedName>
</protein>
<dbReference type="GO" id="GO:0003677">
    <property type="term" value="F:DNA binding"/>
    <property type="evidence" value="ECO:0007669"/>
    <property type="project" value="UniProtKB-KW"/>
</dbReference>
<dbReference type="PROSITE" id="PS51118">
    <property type="entry name" value="HTH_HXLR"/>
    <property type="match status" value="1"/>
</dbReference>
<dbReference type="EMBL" id="JAGGLJ010000016">
    <property type="protein sequence ID" value="MBP2025950.1"/>
    <property type="molecule type" value="Genomic_DNA"/>
</dbReference>
<accession>A0ABS4KEZ2</accession>
<dbReference type="Pfam" id="PF01638">
    <property type="entry name" value="HxlR"/>
    <property type="match status" value="1"/>
</dbReference>
<keyword evidence="6" id="KW-1185">Reference proteome</keyword>
<evidence type="ECO:0000256" key="2">
    <source>
        <dbReference type="ARBA" id="ARBA00023125"/>
    </source>
</evidence>
<keyword evidence="1" id="KW-0805">Transcription regulation</keyword>
<dbReference type="PANTHER" id="PTHR33204">
    <property type="entry name" value="TRANSCRIPTIONAL REGULATOR, MARR FAMILY"/>
    <property type="match status" value="1"/>
</dbReference>
<evidence type="ECO:0000259" key="4">
    <source>
        <dbReference type="PROSITE" id="PS51118"/>
    </source>
</evidence>
<evidence type="ECO:0000313" key="5">
    <source>
        <dbReference type="EMBL" id="MBP2025950.1"/>
    </source>
</evidence>
<organism evidence="5 6">
    <name type="scientific">Peptoniphilus stercorisuis</name>
    <dbReference type="NCBI Taxonomy" id="1436965"/>
    <lineage>
        <taxon>Bacteria</taxon>
        <taxon>Bacillati</taxon>
        <taxon>Bacillota</taxon>
        <taxon>Tissierellia</taxon>
        <taxon>Tissierellales</taxon>
        <taxon>Peptoniphilaceae</taxon>
        <taxon>Peptoniphilus</taxon>
    </lineage>
</organism>
<dbReference type="PANTHER" id="PTHR33204:SF29">
    <property type="entry name" value="TRANSCRIPTIONAL REGULATOR"/>
    <property type="match status" value="1"/>
</dbReference>
<comment type="caution">
    <text evidence="5">The sequence shown here is derived from an EMBL/GenBank/DDBJ whole genome shotgun (WGS) entry which is preliminary data.</text>
</comment>
<dbReference type="InterPro" id="IPR002577">
    <property type="entry name" value="HTH_HxlR"/>
</dbReference>
<keyword evidence="2 5" id="KW-0238">DNA-binding</keyword>
<dbReference type="RefSeq" id="WP_210061705.1">
    <property type="nucleotide sequence ID" value="NZ_JAGGLJ010000016.1"/>
</dbReference>
<evidence type="ECO:0000313" key="6">
    <source>
        <dbReference type="Proteomes" id="UP001519306"/>
    </source>
</evidence>
<reference evidence="5 6" key="1">
    <citation type="submission" date="2021-03" db="EMBL/GenBank/DDBJ databases">
        <title>Genomic Encyclopedia of Type Strains, Phase IV (KMG-IV): sequencing the most valuable type-strain genomes for metagenomic binning, comparative biology and taxonomic classification.</title>
        <authorList>
            <person name="Goeker M."/>
        </authorList>
    </citation>
    <scope>NUCLEOTIDE SEQUENCE [LARGE SCALE GENOMIC DNA]</scope>
    <source>
        <strain evidence="5 6">DSM 27563</strain>
    </source>
</reference>
<evidence type="ECO:0000256" key="3">
    <source>
        <dbReference type="ARBA" id="ARBA00023163"/>
    </source>
</evidence>
<dbReference type="SUPFAM" id="SSF46785">
    <property type="entry name" value="Winged helix' DNA-binding domain"/>
    <property type="match status" value="1"/>
</dbReference>
<dbReference type="InterPro" id="IPR036388">
    <property type="entry name" value="WH-like_DNA-bd_sf"/>
</dbReference>
<proteinExistence type="predicted"/>
<dbReference type="InterPro" id="IPR036390">
    <property type="entry name" value="WH_DNA-bd_sf"/>
</dbReference>
<dbReference type="Gene3D" id="1.10.10.10">
    <property type="entry name" value="Winged helix-like DNA-binding domain superfamily/Winged helix DNA-binding domain"/>
    <property type="match status" value="1"/>
</dbReference>
<dbReference type="Proteomes" id="UP001519306">
    <property type="component" value="Unassembled WGS sequence"/>
</dbReference>
<keyword evidence="3" id="KW-0804">Transcription</keyword>